<comment type="caution">
    <text evidence="6">The sequence shown here is derived from an EMBL/GenBank/DDBJ whole genome shotgun (WGS) entry which is preliminary data.</text>
</comment>
<accession>A0A3N9XE37</accession>
<dbReference type="Gene3D" id="2.30.110.10">
    <property type="entry name" value="Electron Transport, Fmn-binding Protein, Chain A"/>
    <property type="match status" value="1"/>
</dbReference>
<dbReference type="EMBL" id="QDGB01000371">
    <property type="protein sequence ID" value="RQX11416.1"/>
    <property type="molecule type" value="Genomic_DNA"/>
</dbReference>
<dbReference type="InterPro" id="IPR050268">
    <property type="entry name" value="NADH-dep_flavin_reductase"/>
</dbReference>
<keyword evidence="8" id="KW-1185">Reference proteome</keyword>
<evidence type="ECO:0000313" key="7">
    <source>
        <dbReference type="Proteomes" id="UP000278981"/>
    </source>
</evidence>
<dbReference type="RefSeq" id="WP_124822747.1">
    <property type="nucleotide sequence ID" value="NZ_CP108567.1"/>
</dbReference>
<gene>
    <name evidence="6" type="ORF">DDE19_30750</name>
    <name evidence="5" type="ORF">IW248_000967</name>
</gene>
<evidence type="ECO:0000256" key="2">
    <source>
        <dbReference type="ARBA" id="ARBA00023002"/>
    </source>
</evidence>
<evidence type="ECO:0000313" key="5">
    <source>
        <dbReference type="EMBL" id="MBG6064680.1"/>
    </source>
</evidence>
<dbReference type="SMART" id="SM00903">
    <property type="entry name" value="Flavin_Reduct"/>
    <property type="match status" value="1"/>
</dbReference>
<dbReference type="EMBL" id="JADOTX010000001">
    <property type="protein sequence ID" value="MBG6064680.1"/>
    <property type="molecule type" value="Genomic_DNA"/>
</dbReference>
<evidence type="ECO:0000259" key="4">
    <source>
        <dbReference type="SMART" id="SM00903"/>
    </source>
</evidence>
<dbReference type="OrthoDB" id="9792858at2"/>
<protein>
    <submittedName>
        <fullName evidence="5 6">Flavin reductase</fullName>
    </submittedName>
</protein>
<dbReference type="PANTHER" id="PTHR30466:SF11">
    <property type="entry name" value="FLAVIN-DEPENDENT MONOOXYGENASE, REDUCTASE SUBUNIT HSAB"/>
    <property type="match status" value="1"/>
</dbReference>
<dbReference type="InterPro" id="IPR012349">
    <property type="entry name" value="Split_barrel_FMN-bd"/>
</dbReference>
<dbReference type="GO" id="GO:0010181">
    <property type="term" value="F:FMN binding"/>
    <property type="evidence" value="ECO:0007669"/>
    <property type="project" value="InterPro"/>
</dbReference>
<dbReference type="Pfam" id="PF01613">
    <property type="entry name" value="Flavin_Reduct"/>
    <property type="match status" value="1"/>
</dbReference>
<keyword evidence="2" id="KW-0560">Oxidoreductase</keyword>
<proteinExistence type="inferred from homology"/>
<evidence type="ECO:0000313" key="6">
    <source>
        <dbReference type="EMBL" id="RQX11416.1"/>
    </source>
</evidence>
<organism evidence="6 7">
    <name type="scientific">Micromonospora ureilytica</name>
    <dbReference type="NCBI Taxonomy" id="709868"/>
    <lineage>
        <taxon>Bacteria</taxon>
        <taxon>Bacillati</taxon>
        <taxon>Actinomycetota</taxon>
        <taxon>Actinomycetes</taxon>
        <taxon>Micromonosporales</taxon>
        <taxon>Micromonosporaceae</taxon>
        <taxon>Micromonospora</taxon>
    </lineage>
</organism>
<feature type="domain" description="Flavin reductase like" evidence="4">
    <location>
        <begin position="1"/>
        <end position="146"/>
    </location>
</feature>
<dbReference type="AlphaFoldDB" id="A0A3N9XE37"/>
<dbReference type="InterPro" id="IPR002563">
    <property type="entry name" value="Flavin_Rdtase-like_dom"/>
</dbReference>
<dbReference type="PANTHER" id="PTHR30466">
    <property type="entry name" value="FLAVIN REDUCTASE"/>
    <property type="match status" value="1"/>
</dbReference>
<dbReference type="Proteomes" id="UP000614915">
    <property type="component" value="Unassembled WGS sequence"/>
</dbReference>
<feature type="region of interest" description="Disordered" evidence="3">
    <location>
        <begin position="151"/>
        <end position="172"/>
    </location>
</feature>
<evidence type="ECO:0000256" key="1">
    <source>
        <dbReference type="ARBA" id="ARBA00008898"/>
    </source>
</evidence>
<evidence type="ECO:0000256" key="3">
    <source>
        <dbReference type="SAM" id="MobiDB-lite"/>
    </source>
</evidence>
<reference evidence="6 7" key="1">
    <citation type="submission" date="2018-04" db="EMBL/GenBank/DDBJ databases">
        <title>Micromonosporas from Atacama Desert.</title>
        <authorList>
            <person name="Carro L."/>
            <person name="Klenk H.-P."/>
            <person name="Goodfellow M."/>
        </authorList>
    </citation>
    <scope>NUCLEOTIDE SEQUENCE [LARGE SCALE GENOMIC DNA]</scope>
    <source>
        <strain evidence="6 7">LB19</strain>
    </source>
</reference>
<feature type="compositionally biased region" description="Basic and acidic residues" evidence="3">
    <location>
        <begin position="152"/>
        <end position="163"/>
    </location>
</feature>
<reference evidence="5 8" key="2">
    <citation type="submission" date="2020-11" db="EMBL/GenBank/DDBJ databases">
        <title>Sequencing the genomes of 1000 actinobacteria strains.</title>
        <authorList>
            <person name="Klenk H.-P."/>
        </authorList>
    </citation>
    <scope>NUCLEOTIDE SEQUENCE [LARGE SCALE GENOMIC DNA]</scope>
    <source>
        <strain evidence="5 8">DSM 101692</strain>
    </source>
</reference>
<comment type="similarity">
    <text evidence="1">Belongs to the non-flavoprotein flavin reductase family.</text>
</comment>
<dbReference type="SUPFAM" id="SSF50475">
    <property type="entry name" value="FMN-binding split barrel"/>
    <property type="match status" value="1"/>
</dbReference>
<evidence type="ECO:0000313" key="8">
    <source>
        <dbReference type="Proteomes" id="UP000614915"/>
    </source>
</evidence>
<sequence>MGSLASGVSVVTALDASGRPHGLTSSSVCSVSKDPPLLLFCVRQVSATLDAIRETGGFAVNFLDADGHEISELFASYNDDKFASVAWRPGDVAGMPRLEPTVAFTECALHDVIAAGDHVIVLGRLVGGATVPDRFPLGYWRGTYVRVSPPQYRREERNGHRPSDPSQSFHLE</sequence>
<name>A0A3N9XE37_9ACTN</name>
<dbReference type="GO" id="GO:0042602">
    <property type="term" value="F:riboflavin reductase (NADPH) activity"/>
    <property type="evidence" value="ECO:0007669"/>
    <property type="project" value="TreeGrafter"/>
</dbReference>
<dbReference type="Proteomes" id="UP000278981">
    <property type="component" value="Unassembled WGS sequence"/>
</dbReference>